<dbReference type="InterPro" id="IPR007560">
    <property type="entry name" value="Restrct_endonuc_IV_Mrr"/>
</dbReference>
<dbReference type="AlphaFoldDB" id="A0A9N9HFN4"/>
<evidence type="ECO:0000259" key="1">
    <source>
        <dbReference type="Pfam" id="PF04471"/>
    </source>
</evidence>
<organism evidence="2 3">
    <name type="scientific">Dentiscutata erythropus</name>
    <dbReference type="NCBI Taxonomy" id="1348616"/>
    <lineage>
        <taxon>Eukaryota</taxon>
        <taxon>Fungi</taxon>
        <taxon>Fungi incertae sedis</taxon>
        <taxon>Mucoromycota</taxon>
        <taxon>Glomeromycotina</taxon>
        <taxon>Glomeromycetes</taxon>
        <taxon>Diversisporales</taxon>
        <taxon>Gigasporaceae</taxon>
        <taxon>Dentiscutata</taxon>
    </lineage>
</organism>
<gene>
    <name evidence="2" type="ORF">DERYTH_LOCUS11206</name>
</gene>
<dbReference type="Proteomes" id="UP000789405">
    <property type="component" value="Unassembled WGS sequence"/>
</dbReference>
<name>A0A9N9HFN4_9GLOM</name>
<dbReference type="GO" id="GO:0003677">
    <property type="term" value="F:DNA binding"/>
    <property type="evidence" value="ECO:0007669"/>
    <property type="project" value="InterPro"/>
</dbReference>
<dbReference type="EMBL" id="CAJVPY010006840">
    <property type="protein sequence ID" value="CAG8670371.1"/>
    <property type="molecule type" value="Genomic_DNA"/>
</dbReference>
<protein>
    <submittedName>
        <fullName evidence="2">19309_t:CDS:1</fullName>
    </submittedName>
</protein>
<sequence>MTSSIYADLYMQFRDQVAILLTANSFNIDENFVSDWIHSDWDKDLIVDKHNVYFTINCKFKQKAKIGFNDIELISSAATLLDSCSVIVTTTGYSKNSITTAQELEVILADSKSLIDKLNKFVDDELARKFNETLYKALHT</sequence>
<dbReference type="GO" id="GO:0009307">
    <property type="term" value="P:DNA restriction-modification system"/>
    <property type="evidence" value="ECO:0007669"/>
    <property type="project" value="InterPro"/>
</dbReference>
<reference evidence="2" key="1">
    <citation type="submission" date="2021-06" db="EMBL/GenBank/DDBJ databases">
        <authorList>
            <person name="Kallberg Y."/>
            <person name="Tangrot J."/>
            <person name="Rosling A."/>
        </authorList>
    </citation>
    <scope>NUCLEOTIDE SEQUENCE</scope>
    <source>
        <strain evidence="2">MA453B</strain>
    </source>
</reference>
<comment type="caution">
    <text evidence="2">The sequence shown here is derived from an EMBL/GenBank/DDBJ whole genome shotgun (WGS) entry which is preliminary data.</text>
</comment>
<evidence type="ECO:0000313" key="2">
    <source>
        <dbReference type="EMBL" id="CAG8670371.1"/>
    </source>
</evidence>
<keyword evidence="3" id="KW-1185">Reference proteome</keyword>
<dbReference type="GO" id="GO:0004519">
    <property type="term" value="F:endonuclease activity"/>
    <property type="evidence" value="ECO:0007669"/>
    <property type="project" value="InterPro"/>
</dbReference>
<accession>A0A9N9HFN4</accession>
<evidence type="ECO:0000313" key="3">
    <source>
        <dbReference type="Proteomes" id="UP000789405"/>
    </source>
</evidence>
<dbReference type="SUPFAM" id="SSF52980">
    <property type="entry name" value="Restriction endonuclease-like"/>
    <property type="match status" value="1"/>
</dbReference>
<dbReference type="OrthoDB" id="2443154at2759"/>
<proteinExistence type="predicted"/>
<feature type="domain" description="Restriction endonuclease type IV Mrr" evidence="1">
    <location>
        <begin position="38"/>
        <end position="116"/>
    </location>
</feature>
<dbReference type="InterPro" id="IPR011335">
    <property type="entry name" value="Restrct_endonuc-II-like"/>
</dbReference>
<dbReference type="Pfam" id="PF04471">
    <property type="entry name" value="Mrr_cat"/>
    <property type="match status" value="1"/>
</dbReference>
<dbReference type="GO" id="GO:0006302">
    <property type="term" value="P:double-strand break repair"/>
    <property type="evidence" value="ECO:0007669"/>
    <property type="project" value="UniProtKB-ARBA"/>
</dbReference>